<dbReference type="GeneTree" id="ENSGT00510000050415"/>
<evidence type="ECO:0000256" key="3">
    <source>
        <dbReference type="ARBA" id="ARBA00022833"/>
    </source>
</evidence>
<protein>
    <submittedName>
        <fullName evidence="4">Uncharacterized LOC114648862</fullName>
    </submittedName>
</protein>
<evidence type="ECO:0000313" key="4">
    <source>
        <dbReference type="Ensembl" id="ENSECRP00000010293.1"/>
    </source>
</evidence>
<evidence type="ECO:0000256" key="1">
    <source>
        <dbReference type="ARBA" id="ARBA00022723"/>
    </source>
</evidence>
<dbReference type="InterPro" id="IPR017907">
    <property type="entry name" value="Znf_RING_CS"/>
</dbReference>
<keyword evidence="2" id="KW-0863">Zinc-finger</keyword>
<reference evidence="4" key="3">
    <citation type="submission" date="2025-09" db="UniProtKB">
        <authorList>
            <consortium name="Ensembl"/>
        </authorList>
    </citation>
    <scope>IDENTIFICATION</scope>
</reference>
<keyword evidence="3" id="KW-0862">Zinc</keyword>
<dbReference type="Proteomes" id="UP000694620">
    <property type="component" value="Chromosome 3"/>
</dbReference>
<evidence type="ECO:0000313" key="5">
    <source>
        <dbReference type="Proteomes" id="UP000694620"/>
    </source>
</evidence>
<reference evidence="4" key="2">
    <citation type="submission" date="2025-08" db="UniProtKB">
        <authorList>
            <consortium name="Ensembl"/>
        </authorList>
    </citation>
    <scope>IDENTIFICATION</scope>
</reference>
<dbReference type="Ensembl" id="ENSECRT00000010463.1">
    <property type="protein sequence ID" value="ENSECRP00000010293.1"/>
    <property type="gene ID" value="ENSECRG00000006866.1"/>
</dbReference>
<evidence type="ECO:0000256" key="2">
    <source>
        <dbReference type="ARBA" id="ARBA00022771"/>
    </source>
</evidence>
<keyword evidence="1" id="KW-0479">Metal-binding</keyword>
<dbReference type="AlphaFoldDB" id="A0A8C4S724"/>
<sequence>MFSMRWLRRLSAGPVDSDFQHFTALKIRPSCGHVIDSSFTKAWVTSQLDQGDDEFFCPICHVAWSWMEIKQLSVFTAEEIKAMEDKIAQINSGNALLKKCPGCKSLCSKENPETNSIICRPCSTSQPKIFSFCSDCQQEWKGTSLQDDLCGNQNCYMLACLLSCPLIRRPGSSLNGCPSFRACPKCFCLISHSLKGCTMVICPRCEHHFCFRCLRICCMIPDLMFYMYPENMDIMFREYWCIKAPRQTAVSFC</sequence>
<name>A0A8C4S724_ERPCA</name>
<dbReference type="PROSITE" id="PS00518">
    <property type="entry name" value="ZF_RING_1"/>
    <property type="match status" value="1"/>
</dbReference>
<accession>A0A8C4S724</accession>
<proteinExistence type="predicted"/>
<dbReference type="GO" id="GO:0008270">
    <property type="term" value="F:zinc ion binding"/>
    <property type="evidence" value="ECO:0007669"/>
    <property type="project" value="UniProtKB-KW"/>
</dbReference>
<organism evidence="4 5">
    <name type="scientific">Erpetoichthys calabaricus</name>
    <name type="common">Rope fish</name>
    <name type="synonym">Calamoichthys calabaricus</name>
    <dbReference type="NCBI Taxonomy" id="27687"/>
    <lineage>
        <taxon>Eukaryota</taxon>
        <taxon>Metazoa</taxon>
        <taxon>Chordata</taxon>
        <taxon>Craniata</taxon>
        <taxon>Vertebrata</taxon>
        <taxon>Euteleostomi</taxon>
        <taxon>Actinopterygii</taxon>
        <taxon>Polypteriformes</taxon>
        <taxon>Polypteridae</taxon>
        <taxon>Erpetoichthys</taxon>
    </lineage>
</organism>
<keyword evidence="5" id="KW-1185">Reference proteome</keyword>
<reference evidence="4" key="1">
    <citation type="submission" date="2021-06" db="EMBL/GenBank/DDBJ databases">
        <authorList>
            <consortium name="Wellcome Sanger Institute Data Sharing"/>
        </authorList>
    </citation>
    <scope>NUCLEOTIDE SEQUENCE [LARGE SCALE GENOMIC DNA]</scope>
</reference>
<gene>
    <name evidence="4" type="primary">LOC114648862</name>
</gene>
<dbReference type="SUPFAM" id="SSF57850">
    <property type="entry name" value="RING/U-box"/>
    <property type="match status" value="1"/>
</dbReference>